<accession>A0ABY3PBI2</accession>
<reference evidence="1 2" key="1">
    <citation type="journal article" date="2022" name="Pathogens">
        <title>Staphylococcus ratti sp. nov. Isolated from a Lab Rat.</title>
        <authorList>
            <person name="Kovarovic V."/>
            <person name="Sedlacek I."/>
            <person name="Petras P."/>
            <person name="Kralova S."/>
            <person name="Maslanova I."/>
            <person name="Svec P."/>
            <person name="Neumann-Schaal M."/>
            <person name="Botka T."/>
            <person name="Gelbicova T."/>
            <person name="Stankova E."/>
            <person name="Doskar J."/>
            <person name="Pantucek R."/>
        </authorList>
    </citation>
    <scope>NUCLEOTIDE SEQUENCE [LARGE SCALE GENOMIC DNA]</scope>
    <source>
        <strain evidence="1 2">CCM 9025</strain>
    </source>
</reference>
<dbReference type="EMBL" id="CP086654">
    <property type="protein sequence ID" value="UEX89676.1"/>
    <property type="molecule type" value="Genomic_DNA"/>
</dbReference>
<name>A0ABY3PBI2_9STAP</name>
<keyword evidence="2" id="KW-1185">Reference proteome</keyword>
<organism evidence="1 2">
    <name type="scientific">Staphylococcus ratti</name>
    <dbReference type="NCBI Taxonomy" id="2892440"/>
    <lineage>
        <taxon>Bacteria</taxon>
        <taxon>Bacillati</taxon>
        <taxon>Bacillota</taxon>
        <taxon>Bacilli</taxon>
        <taxon>Bacillales</taxon>
        <taxon>Staphylococcaceae</taxon>
        <taxon>Staphylococcus</taxon>
    </lineage>
</organism>
<sequence length="60" mass="6761">MSGLIFWSYNNIIKVKKHIDNAIFKLAPFKNGRPNLNLDTAKTLAIVIIGGLSKIYKVMK</sequence>
<protein>
    <submittedName>
        <fullName evidence="1">Uncharacterized protein</fullName>
    </submittedName>
</protein>
<proteinExistence type="predicted"/>
<dbReference type="RefSeq" id="WP_229292181.1">
    <property type="nucleotide sequence ID" value="NZ_CP086654.1"/>
</dbReference>
<evidence type="ECO:0000313" key="2">
    <source>
        <dbReference type="Proteomes" id="UP001197626"/>
    </source>
</evidence>
<dbReference type="Proteomes" id="UP001197626">
    <property type="component" value="Chromosome"/>
</dbReference>
<evidence type="ECO:0000313" key="1">
    <source>
        <dbReference type="EMBL" id="UEX89676.1"/>
    </source>
</evidence>
<gene>
    <name evidence="1" type="ORF">LN051_08875</name>
</gene>